<dbReference type="SUPFAM" id="SSF51556">
    <property type="entry name" value="Metallo-dependent hydrolases"/>
    <property type="match status" value="1"/>
</dbReference>
<accession>A0A9W7AB05</accession>
<organism evidence="10 11">
    <name type="scientific">Triparma laevis f. longispina</name>
    <dbReference type="NCBI Taxonomy" id="1714387"/>
    <lineage>
        <taxon>Eukaryota</taxon>
        <taxon>Sar</taxon>
        <taxon>Stramenopiles</taxon>
        <taxon>Ochrophyta</taxon>
        <taxon>Bolidophyceae</taxon>
        <taxon>Parmales</taxon>
        <taxon>Triparmaceae</taxon>
        <taxon>Triparma</taxon>
    </lineage>
</organism>
<dbReference type="Proteomes" id="UP001165122">
    <property type="component" value="Unassembled WGS sequence"/>
</dbReference>
<dbReference type="PANTHER" id="PTHR11409">
    <property type="entry name" value="ADENOSINE DEAMINASE"/>
    <property type="match status" value="1"/>
</dbReference>
<evidence type="ECO:0000259" key="9">
    <source>
        <dbReference type="Pfam" id="PF00962"/>
    </source>
</evidence>
<comment type="pathway">
    <text evidence="2">Purine metabolism; purine nucleoside salvage.</text>
</comment>
<dbReference type="GO" id="GO:0043103">
    <property type="term" value="P:hypoxanthine salvage"/>
    <property type="evidence" value="ECO:0007669"/>
    <property type="project" value="TreeGrafter"/>
</dbReference>
<dbReference type="Gene3D" id="3.20.20.140">
    <property type="entry name" value="Metal-dependent hydrolases"/>
    <property type="match status" value="1"/>
</dbReference>
<evidence type="ECO:0000256" key="3">
    <source>
        <dbReference type="ARBA" id="ARBA00006676"/>
    </source>
</evidence>
<keyword evidence="7" id="KW-0378">Hydrolase</keyword>
<dbReference type="GO" id="GO:0006166">
    <property type="term" value="P:purine ribonucleoside salvage"/>
    <property type="evidence" value="ECO:0007669"/>
    <property type="project" value="UniProtKB-KW"/>
</dbReference>
<dbReference type="EC" id="3.5.4.4" evidence="4"/>
<gene>
    <name evidence="10" type="ORF">TrLO_g12468</name>
</gene>
<evidence type="ECO:0000313" key="10">
    <source>
        <dbReference type="EMBL" id="GMH66157.1"/>
    </source>
</evidence>
<name>A0A9W7AB05_9STRA</name>
<dbReference type="GO" id="GO:0060169">
    <property type="term" value="P:negative regulation of adenosine receptor signaling pathway"/>
    <property type="evidence" value="ECO:0007669"/>
    <property type="project" value="TreeGrafter"/>
</dbReference>
<dbReference type="GO" id="GO:0046872">
    <property type="term" value="F:metal ion binding"/>
    <property type="evidence" value="ECO:0007669"/>
    <property type="project" value="UniProtKB-KW"/>
</dbReference>
<dbReference type="InterPro" id="IPR001365">
    <property type="entry name" value="A_deaminase_dom"/>
</dbReference>
<evidence type="ECO:0000256" key="4">
    <source>
        <dbReference type="ARBA" id="ARBA00012784"/>
    </source>
</evidence>
<reference evidence="11" key="1">
    <citation type="journal article" date="2023" name="Commun. Biol.">
        <title>Genome analysis of Parmales, the sister group of diatoms, reveals the evolutionary specialization of diatoms from phago-mixotrophs to photoautotrophs.</title>
        <authorList>
            <person name="Ban H."/>
            <person name="Sato S."/>
            <person name="Yoshikawa S."/>
            <person name="Yamada K."/>
            <person name="Nakamura Y."/>
            <person name="Ichinomiya M."/>
            <person name="Sato N."/>
            <person name="Blanc-Mathieu R."/>
            <person name="Endo H."/>
            <person name="Kuwata A."/>
            <person name="Ogata H."/>
        </authorList>
    </citation>
    <scope>NUCLEOTIDE SEQUENCE [LARGE SCALE GENOMIC DNA]</scope>
    <source>
        <strain evidence="11">NIES 3700</strain>
    </source>
</reference>
<keyword evidence="11" id="KW-1185">Reference proteome</keyword>
<sequence length="396" mass="43171">MASSPLNHAQCKSLPKTELHLHLDGSLSPAFIIAAAQRRNIPLPPGANAADSTTLRPSLMNMKAAQVAGGNIQKPGGNWSIFDFCNQFLQTAEELQEATCDLLTRLRRDHNVLLAEVRFCPTLHTLEGLSPREALEAVISGVTLAKQRDVAVEAGVIVCALRSRSEQEAVDLADLCQPYLGKGVVGYDVAGDEGSFPLLPKMRRGIMRAKELDIPVTLHAGEWPVNDKFGTQSIENLEQATDQTSPICADRIGHACQLLHSPNNALLNSIKASRIPIECCLTSNCAWKIPSYKEHPIYQMLVTSDPPVVCCLNCDNTLLSGTAEEEANPTGELIHLVDDVLRGNGLNEEHVKATVKRALLNGVDSSFIFKVEGEEGRARKEVFRANFKKTIDQVIN</sequence>
<proteinExistence type="inferred from homology"/>
<keyword evidence="8" id="KW-0862">Zinc</keyword>
<evidence type="ECO:0000313" key="11">
    <source>
        <dbReference type="Proteomes" id="UP001165122"/>
    </source>
</evidence>
<comment type="cofactor">
    <cofactor evidence="1">
        <name>Zn(2+)</name>
        <dbReference type="ChEBI" id="CHEBI:29105"/>
    </cofactor>
</comment>
<keyword evidence="5" id="KW-0479">Metal-binding</keyword>
<dbReference type="GO" id="GO:0006154">
    <property type="term" value="P:adenosine catabolic process"/>
    <property type="evidence" value="ECO:0007669"/>
    <property type="project" value="TreeGrafter"/>
</dbReference>
<dbReference type="GO" id="GO:0004000">
    <property type="term" value="F:adenosine deaminase activity"/>
    <property type="evidence" value="ECO:0007669"/>
    <property type="project" value="TreeGrafter"/>
</dbReference>
<dbReference type="GO" id="GO:0005829">
    <property type="term" value="C:cytosol"/>
    <property type="evidence" value="ECO:0007669"/>
    <property type="project" value="TreeGrafter"/>
</dbReference>
<dbReference type="EMBL" id="BRXW01000557">
    <property type="protein sequence ID" value="GMH66157.1"/>
    <property type="molecule type" value="Genomic_DNA"/>
</dbReference>
<evidence type="ECO:0000256" key="8">
    <source>
        <dbReference type="ARBA" id="ARBA00022833"/>
    </source>
</evidence>
<dbReference type="PANTHER" id="PTHR11409:SF43">
    <property type="entry name" value="ADENOSINE DEAMINASE"/>
    <property type="match status" value="1"/>
</dbReference>
<evidence type="ECO:0000256" key="1">
    <source>
        <dbReference type="ARBA" id="ARBA00001947"/>
    </source>
</evidence>
<evidence type="ECO:0000256" key="7">
    <source>
        <dbReference type="ARBA" id="ARBA00022801"/>
    </source>
</evidence>
<feature type="domain" description="Adenosine deaminase" evidence="9">
    <location>
        <begin position="15"/>
        <end position="364"/>
    </location>
</feature>
<dbReference type="AlphaFoldDB" id="A0A9W7AB05"/>
<dbReference type="InterPro" id="IPR032466">
    <property type="entry name" value="Metal_Hydrolase"/>
</dbReference>
<dbReference type="InterPro" id="IPR006330">
    <property type="entry name" value="Ado/ade_deaminase"/>
</dbReference>
<evidence type="ECO:0000256" key="2">
    <source>
        <dbReference type="ARBA" id="ARBA00005058"/>
    </source>
</evidence>
<keyword evidence="6" id="KW-0660">Purine salvage</keyword>
<dbReference type="Pfam" id="PF00962">
    <property type="entry name" value="A_deaminase"/>
    <property type="match status" value="1"/>
</dbReference>
<dbReference type="OrthoDB" id="184765at2759"/>
<evidence type="ECO:0000256" key="5">
    <source>
        <dbReference type="ARBA" id="ARBA00022723"/>
    </source>
</evidence>
<evidence type="ECO:0000256" key="6">
    <source>
        <dbReference type="ARBA" id="ARBA00022726"/>
    </source>
</evidence>
<comment type="caution">
    <text evidence="10">The sequence shown here is derived from an EMBL/GenBank/DDBJ whole genome shotgun (WGS) entry which is preliminary data.</text>
</comment>
<comment type="similarity">
    <text evidence="3">Belongs to the metallo-dependent hydrolases superfamily. Adenosine and AMP deaminases family.</text>
</comment>
<protein>
    <recommendedName>
        <fullName evidence="4">adenosine deaminase</fullName>
        <ecNumber evidence="4">3.5.4.4</ecNumber>
    </recommendedName>
</protein>
<dbReference type="GO" id="GO:0046103">
    <property type="term" value="P:inosine biosynthetic process"/>
    <property type="evidence" value="ECO:0007669"/>
    <property type="project" value="TreeGrafter"/>
</dbReference>
<dbReference type="GO" id="GO:0009897">
    <property type="term" value="C:external side of plasma membrane"/>
    <property type="evidence" value="ECO:0007669"/>
    <property type="project" value="TreeGrafter"/>
</dbReference>